<feature type="signal peptide" evidence="1">
    <location>
        <begin position="1"/>
        <end position="28"/>
    </location>
</feature>
<comment type="caution">
    <text evidence="4">The sequence shown here is derived from an EMBL/GenBank/DDBJ whole genome shotgun (WGS) entry which is preliminary data.</text>
</comment>
<dbReference type="CDD" id="cd09603">
    <property type="entry name" value="M1_APN_like"/>
    <property type="match status" value="1"/>
</dbReference>
<keyword evidence="4" id="KW-0031">Aminopeptidase</keyword>
<dbReference type="InterPro" id="IPR050344">
    <property type="entry name" value="Peptidase_M1_aminopeptidases"/>
</dbReference>
<dbReference type="InterPro" id="IPR045357">
    <property type="entry name" value="Aminopeptidase_N-like_N"/>
</dbReference>
<keyword evidence="1" id="KW-0732">Signal</keyword>
<evidence type="ECO:0000259" key="3">
    <source>
        <dbReference type="Pfam" id="PF17900"/>
    </source>
</evidence>
<proteinExistence type="predicted"/>
<dbReference type="SUPFAM" id="SSF55486">
    <property type="entry name" value="Metalloproteases ('zincins'), catalytic domain"/>
    <property type="match status" value="1"/>
</dbReference>
<dbReference type="PANTHER" id="PTHR11533">
    <property type="entry name" value="PROTEASE M1 ZINC METALLOPROTEASE"/>
    <property type="match status" value="1"/>
</dbReference>
<dbReference type="EMBL" id="JACHMH010000001">
    <property type="protein sequence ID" value="MBB4678740.1"/>
    <property type="molecule type" value="Genomic_DNA"/>
</dbReference>
<reference evidence="4 5" key="1">
    <citation type="submission" date="2020-08" db="EMBL/GenBank/DDBJ databases">
        <title>Sequencing the genomes of 1000 actinobacteria strains.</title>
        <authorList>
            <person name="Klenk H.-P."/>
        </authorList>
    </citation>
    <scope>NUCLEOTIDE SEQUENCE [LARGE SCALE GENOMIC DNA]</scope>
    <source>
        <strain evidence="4 5">DSM 44230</strain>
    </source>
</reference>
<evidence type="ECO:0000256" key="1">
    <source>
        <dbReference type="SAM" id="SignalP"/>
    </source>
</evidence>
<dbReference type="GO" id="GO:0008270">
    <property type="term" value="F:zinc ion binding"/>
    <property type="evidence" value="ECO:0007669"/>
    <property type="project" value="InterPro"/>
</dbReference>
<dbReference type="AlphaFoldDB" id="A0A7W7FV77"/>
<organism evidence="4 5">
    <name type="scientific">Crossiella cryophila</name>
    <dbReference type="NCBI Taxonomy" id="43355"/>
    <lineage>
        <taxon>Bacteria</taxon>
        <taxon>Bacillati</taxon>
        <taxon>Actinomycetota</taxon>
        <taxon>Actinomycetes</taxon>
        <taxon>Pseudonocardiales</taxon>
        <taxon>Pseudonocardiaceae</taxon>
        <taxon>Crossiella</taxon>
    </lineage>
</organism>
<sequence>MKPITGQRSRRVGGVLLAAVLAGTVAGAGTAAAGTAEDLDVTAYDLTLDHRPEVQTLRGTAVISAKARTALDRVTLRLAGLRVTSVTVDSVPAKSFAHNADDELRITPATPIRPGADFRLRIEYGGTPGPGWLATTTGGANAFLGSSRSWFPVRDQARDKADFHLAMTVPAGWGVVSVGREGQRDAGSSTFHWAEPEVDPDHVSVSIDRFTTERGALADGTPVVTAYAPGLRAATKPLADRLPEVLDFLSGKFGRYPFDAAGNVFLQVGDDAPATAPQTRPVYLGAGNPRYMTLETVVHEQAHQWYGISTAPRLPADSCLSECFASYAPWLWQEAKEGADLDTRYRQIVAAKRGEPAFWEPLYQPGVTPGITMYNKGPLALHALRRQLGEQAFDRLLRRWPQEHRASYADWPRFEALAKEVSGQDLDGFFTAWFRGATVPADVYLWPGPLKP</sequence>
<evidence type="ECO:0000313" key="5">
    <source>
        <dbReference type="Proteomes" id="UP000533598"/>
    </source>
</evidence>
<keyword evidence="5" id="KW-1185">Reference proteome</keyword>
<dbReference type="GO" id="GO:0004177">
    <property type="term" value="F:aminopeptidase activity"/>
    <property type="evidence" value="ECO:0007669"/>
    <property type="project" value="UniProtKB-KW"/>
</dbReference>
<dbReference type="Pfam" id="PF01433">
    <property type="entry name" value="Peptidase_M1"/>
    <property type="match status" value="1"/>
</dbReference>
<accession>A0A7W7FV77</accession>
<evidence type="ECO:0000313" key="4">
    <source>
        <dbReference type="EMBL" id="MBB4678740.1"/>
    </source>
</evidence>
<keyword evidence="4" id="KW-0378">Hydrolase</keyword>
<dbReference type="InterPro" id="IPR027268">
    <property type="entry name" value="Peptidase_M4/M1_CTD_sf"/>
</dbReference>
<dbReference type="GO" id="GO:0008237">
    <property type="term" value="F:metallopeptidase activity"/>
    <property type="evidence" value="ECO:0007669"/>
    <property type="project" value="InterPro"/>
</dbReference>
<dbReference type="Gene3D" id="1.10.390.10">
    <property type="entry name" value="Neutral Protease Domain 2"/>
    <property type="match status" value="1"/>
</dbReference>
<dbReference type="Gene3D" id="2.60.40.1730">
    <property type="entry name" value="tricorn interacting facor f3 domain"/>
    <property type="match status" value="1"/>
</dbReference>
<gene>
    <name evidence="4" type="ORF">HNR67_004858</name>
</gene>
<feature type="chain" id="PRO_5030528528" evidence="1">
    <location>
        <begin position="29"/>
        <end position="452"/>
    </location>
</feature>
<evidence type="ECO:0000259" key="2">
    <source>
        <dbReference type="Pfam" id="PF01433"/>
    </source>
</evidence>
<dbReference type="InterPro" id="IPR042097">
    <property type="entry name" value="Aminopeptidase_N-like_N_sf"/>
</dbReference>
<feature type="domain" description="Peptidase M1 membrane alanine aminopeptidase" evidence="2">
    <location>
        <begin position="294"/>
        <end position="433"/>
    </location>
</feature>
<name>A0A7W7FV77_9PSEU</name>
<dbReference type="InterPro" id="IPR014782">
    <property type="entry name" value="Peptidase_M1_dom"/>
</dbReference>
<feature type="domain" description="Aminopeptidase N-like N-terminal" evidence="3">
    <location>
        <begin position="43"/>
        <end position="195"/>
    </location>
</feature>
<keyword evidence="4" id="KW-0645">Protease</keyword>
<dbReference type="Proteomes" id="UP000533598">
    <property type="component" value="Unassembled WGS sequence"/>
</dbReference>
<dbReference type="RefSeq" id="WP_185004575.1">
    <property type="nucleotide sequence ID" value="NZ_BAAAUI010000010.1"/>
</dbReference>
<protein>
    <submittedName>
        <fullName evidence="4">Aminopeptidase N</fullName>
    </submittedName>
</protein>
<dbReference type="SUPFAM" id="SSF63737">
    <property type="entry name" value="Leukotriene A4 hydrolase N-terminal domain"/>
    <property type="match status" value="1"/>
</dbReference>
<dbReference type="Pfam" id="PF17900">
    <property type="entry name" value="Peptidase_M1_N"/>
    <property type="match status" value="1"/>
</dbReference>